<evidence type="ECO:0000313" key="6">
    <source>
        <dbReference type="EMBL" id="HEW46024.1"/>
    </source>
</evidence>
<dbReference type="Gene3D" id="1.20.120.340">
    <property type="entry name" value="Flagellar protein FliS"/>
    <property type="match status" value="1"/>
</dbReference>
<keyword evidence="6" id="KW-0969">Cilium</keyword>
<dbReference type="Pfam" id="PF02561">
    <property type="entry name" value="FliS"/>
    <property type="match status" value="1"/>
</dbReference>
<evidence type="ECO:0000256" key="3">
    <source>
        <dbReference type="ARBA" id="ARBA00022490"/>
    </source>
</evidence>
<keyword evidence="4" id="KW-1005">Bacterial flagellum biogenesis</keyword>
<dbReference type="CDD" id="cd16098">
    <property type="entry name" value="FliS"/>
    <property type="match status" value="1"/>
</dbReference>
<evidence type="ECO:0000256" key="4">
    <source>
        <dbReference type="ARBA" id="ARBA00022795"/>
    </source>
</evidence>
<comment type="similarity">
    <text evidence="2">Belongs to the FliS family.</text>
</comment>
<dbReference type="PANTHER" id="PTHR34773">
    <property type="entry name" value="FLAGELLAR SECRETION CHAPERONE FLIS"/>
    <property type="match status" value="1"/>
</dbReference>
<reference evidence="6" key="1">
    <citation type="journal article" date="2020" name="mSystems">
        <title>Genome- and Community-Level Interaction Insights into Carbon Utilization and Element Cycling Functions of Hydrothermarchaeota in Hydrothermal Sediment.</title>
        <authorList>
            <person name="Zhou Z."/>
            <person name="Liu Y."/>
            <person name="Xu W."/>
            <person name="Pan J."/>
            <person name="Luo Z.H."/>
            <person name="Li M."/>
        </authorList>
    </citation>
    <scope>NUCLEOTIDE SEQUENCE [LARGE SCALE GENOMIC DNA]</scope>
    <source>
        <strain evidence="6">SpSt-132</strain>
    </source>
</reference>
<dbReference type="GO" id="GO:0005829">
    <property type="term" value="C:cytosol"/>
    <property type="evidence" value="ECO:0007669"/>
    <property type="project" value="UniProtKB-SubCell"/>
</dbReference>
<comment type="caution">
    <text evidence="6">The sequence shown here is derived from an EMBL/GenBank/DDBJ whole genome shotgun (WGS) entry which is preliminary data.</text>
</comment>
<keyword evidence="6" id="KW-0282">Flagellum</keyword>
<protein>
    <submittedName>
        <fullName evidence="6">Flagellar export chaperone FliS</fullName>
    </submittedName>
</protein>
<dbReference type="PANTHER" id="PTHR34773:SF1">
    <property type="entry name" value="FLAGELLAR SECRETION CHAPERONE FLIS"/>
    <property type="match status" value="1"/>
</dbReference>
<dbReference type="GO" id="GO:0071973">
    <property type="term" value="P:bacterial-type flagellum-dependent cell motility"/>
    <property type="evidence" value="ECO:0007669"/>
    <property type="project" value="TreeGrafter"/>
</dbReference>
<name>A0A7C2Z5Z9_9AQUI</name>
<keyword evidence="3" id="KW-0963">Cytoplasm</keyword>
<proteinExistence type="inferred from homology"/>
<dbReference type="InterPro" id="IPR003713">
    <property type="entry name" value="FliS"/>
</dbReference>
<dbReference type="EMBL" id="DSFP01000040">
    <property type="protein sequence ID" value="HEW46024.1"/>
    <property type="molecule type" value="Genomic_DNA"/>
</dbReference>
<dbReference type="NCBIfam" id="TIGR00208">
    <property type="entry name" value="fliS"/>
    <property type="match status" value="1"/>
</dbReference>
<evidence type="ECO:0000256" key="5">
    <source>
        <dbReference type="ARBA" id="ARBA00023186"/>
    </source>
</evidence>
<organism evidence="6">
    <name type="scientific">Hydrogenobacter sp</name>
    <dbReference type="NCBI Taxonomy" id="2152829"/>
    <lineage>
        <taxon>Bacteria</taxon>
        <taxon>Pseudomonadati</taxon>
        <taxon>Aquificota</taxon>
        <taxon>Aquificia</taxon>
        <taxon>Aquificales</taxon>
        <taxon>Aquificaceae</taxon>
        <taxon>Hydrogenobacter</taxon>
    </lineage>
</organism>
<keyword evidence="6" id="KW-0966">Cell projection</keyword>
<evidence type="ECO:0000256" key="2">
    <source>
        <dbReference type="ARBA" id="ARBA00008787"/>
    </source>
</evidence>
<keyword evidence="5" id="KW-0143">Chaperone</keyword>
<sequence>MINAYLENMVLTANPVMQVILLYEKAIACLEEAREIMEKGLQDSDSIKSKYESLGRATEILTVLKATLNMEQGGEIAKNLSEIYQALLNDLVRITVEGDDPETIRKMVKVLKELKESWEEVERKVYGKPQEATPAV</sequence>
<accession>A0A7C2Z5Z9</accession>
<comment type="subcellular location">
    <subcellularLocation>
        <location evidence="1">Cytoplasm</location>
        <location evidence="1">Cytosol</location>
    </subcellularLocation>
</comment>
<dbReference type="InterPro" id="IPR036584">
    <property type="entry name" value="FliS_sf"/>
</dbReference>
<dbReference type="GO" id="GO:0044780">
    <property type="term" value="P:bacterial-type flagellum assembly"/>
    <property type="evidence" value="ECO:0007669"/>
    <property type="project" value="InterPro"/>
</dbReference>
<gene>
    <name evidence="6" type="primary">fliS</name>
    <name evidence="6" type="ORF">ENO47_05055</name>
</gene>
<dbReference type="AlphaFoldDB" id="A0A7C2Z5Z9"/>
<evidence type="ECO:0000256" key="1">
    <source>
        <dbReference type="ARBA" id="ARBA00004514"/>
    </source>
</evidence>
<dbReference type="SUPFAM" id="SSF101116">
    <property type="entry name" value="Flagellar export chaperone FliS"/>
    <property type="match status" value="1"/>
</dbReference>